<protein>
    <submittedName>
        <fullName evidence="3">Uncharacterized protein</fullName>
    </submittedName>
</protein>
<dbReference type="KEGG" id="tbg:TbgDal_VII2865"/>
<evidence type="ECO:0000313" key="3">
    <source>
        <dbReference type="EMBL" id="CBH12331.1"/>
    </source>
</evidence>
<evidence type="ECO:0000256" key="1">
    <source>
        <dbReference type="SAM" id="MobiDB-lite"/>
    </source>
</evidence>
<name>C9ZRM9_TRYB9</name>
<keyword evidence="2" id="KW-0812">Transmembrane</keyword>
<organism evidence="3 4">
    <name type="scientific">Trypanosoma brucei gambiense (strain MHOM/CI/86/DAL972)</name>
    <dbReference type="NCBI Taxonomy" id="679716"/>
    <lineage>
        <taxon>Eukaryota</taxon>
        <taxon>Discoba</taxon>
        <taxon>Euglenozoa</taxon>
        <taxon>Kinetoplastea</taxon>
        <taxon>Metakinetoplastina</taxon>
        <taxon>Trypanosomatida</taxon>
        <taxon>Trypanosomatidae</taxon>
        <taxon>Trypanosoma</taxon>
    </lineage>
</organism>
<feature type="region of interest" description="Disordered" evidence="1">
    <location>
        <begin position="92"/>
        <end position="115"/>
    </location>
</feature>
<accession>C9ZRM9</accession>
<dbReference type="EMBL" id="FN554970">
    <property type="protein sequence ID" value="CBH12331.1"/>
    <property type="molecule type" value="Genomic_DNA"/>
</dbReference>
<reference evidence="4" key="1">
    <citation type="journal article" date="2010" name="PLoS Negl. Trop. Dis.">
        <title>The genome sequence of Trypanosoma brucei gambiense, causative agent of chronic human african trypanosomiasis.</title>
        <authorList>
            <person name="Jackson A.P."/>
            <person name="Sanders M."/>
            <person name="Berry A."/>
            <person name="McQuillan J."/>
            <person name="Aslett M.A."/>
            <person name="Quail M.A."/>
            <person name="Chukualim B."/>
            <person name="Capewell P."/>
            <person name="MacLeod A."/>
            <person name="Melville S.E."/>
            <person name="Gibson W."/>
            <person name="Barry J.D."/>
            <person name="Berriman M."/>
            <person name="Hertz-Fowler C."/>
        </authorList>
    </citation>
    <scope>NUCLEOTIDE SEQUENCE [LARGE SCALE GENOMIC DNA]</scope>
    <source>
        <strain evidence="4">MHOM/CI/86/DAL972</strain>
    </source>
</reference>
<dbReference type="AlphaFoldDB" id="C9ZRM9"/>
<evidence type="ECO:0000313" key="4">
    <source>
        <dbReference type="Proteomes" id="UP000002316"/>
    </source>
</evidence>
<keyword evidence="2" id="KW-0472">Membrane</keyword>
<sequence>MMHFGVNVGDFIFPVVSSYLISLFFFFLHLLLISLYNVLRHSQAANAEGYKAQVAHINTGHRQEYHQRGLVRGDLFLFGPLYFLLSLERGTSAVEGERKRGEKKRSPIVKTKASG</sequence>
<dbReference type="Proteomes" id="UP000002316">
    <property type="component" value="Chromosome 7"/>
</dbReference>
<proteinExistence type="predicted"/>
<dbReference type="GeneID" id="23862453"/>
<gene>
    <name evidence="3" type="ORF">TbgDal_VII2865</name>
</gene>
<dbReference type="RefSeq" id="XP_011774612.1">
    <property type="nucleotide sequence ID" value="XM_011776310.1"/>
</dbReference>
<evidence type="ECO:0000256" key="2">
    <source>
        <dbReference type="SAM" id="Phobius"/>
    </source>
</evidence>
<keyword evidence="2" id="KW-1133">Transmembrane helix</keyword>
<feature type="transmembrane region" description="Helical" evidence="2">
    <location>
        <begin position="12"/>
        <end position="33"/>
    </location>
</feature>